<sequence length="71" mass="8024">MRCRLRLVVAPRSDGPMPDERGECLRAERLGAEPRAVQEGTLPRAGSPDFICQEETEIFWFLDIQSNLPVP</sequence>
<evidence type="ECO:0000313" key="2">
    <source>
        <dbReference type="Proteomes" id="UP000322234"/>
    </source>
</evidence>
<accession>A0A6B0QS46</accession>
<keyword evidence="2" id="KW-1185">Reference proteome</keyword>
<reference evidence="1" key="1">
    <citation type="submission" date="2019-10" db="EMBL/GenBank/DDBJ databases">
        <title>The sequence and de novo assembly of the wild yak genome.</title>
        <authorList>
            <person name="Liu Y."/>
        </authorList>
    </citation>
    <scope>NUCLEOTIDE SEQUENCE [LARGE SCALE GENOMIC DNA]</scope>
    <source>
        <strain evidence="1">WY2019</strain>
    </source>
</reference>
<evidence type="ECO:0000313" key="1">
    <source>
        <dbReference type="EMBL" id="MXQ79757.1"/>
    </source>
</evidence>
<dbReference type="AlphaFoldDB" id="A0A6B0QS46"/>
<proteinExistence type="predicted"/>
<gene>
    <name evidence="1" type="ORF">E5288_WYG006960</name>
</gene>
<name>A0A6B0QS46_9CETA</name>
<dbReference type="EMBL" id="VBQZ03000002">
    <property type="protein sequence ID" value="MXQ79757.1"/>
    <property type="molecule type" value="Genomic_DNA"/>
</dbReference>
<protein>
    <submittedName>
        <fullName evidence="1">Uncharacterized protein</fullName>
    </submittedName>
</protein>
<comment type="caution">
    <text evidence="1">The sequence shown here is derived from an EMBL/GenBank/DDBJ whole genome shotgun (WGS) entry which is preliminary data.</text>
</comment>
<organism evidence="1 2">
    <name type="scientific">Bos mutus</name>
    <name type="common">wild yak</name>
    <dbReference type="NCBI Taxonomy" id="72004"/>
    <lineage>
        <taxon>Eukaryota</taxon>
        <taxon>Metazoa</taxon>
        <taxon>Chordata</taxon>
        <taxon>Craniata</taxon>
        <taxon>Vertebrata</taxon>
        <taxon>Euteleostomi</taxon>
        <taxon>Mammalia</taxon>
        <taxon>Eutheria</taxon>
        <taxon>Laurasiatheria</taxon>
        <taxon>Artiodactyla</taxon>
        <taxon>Ruminantia</taxon>
        <taxon>Pecora</taxon>
        <taxon>Bovidae</taxon>
        <taxon>Bovinae</taxon>
        <taxon>Bos</taxon>
    </lineage>
</organism>
<dbReference type="Proteomes" id="UP000322234">
    <property type="component" value="Unassembled WGS sequence"/>
</dbReference>